<keyword evidence="1" id="KW-0812">Transmembrane</keyword>
<dbReference type="SUPFAM" id="SSF103473">
    <property type="entry name" value="MFS general substrate transporter"/>
    <property type="match status" value="1"/>
</dbReference>
<keyword evidence="1" id="KW-1133">Transmembrane helix</keyword>
<evidence type="ECO:0000313" key="2">
    <source>
        <dbReference type="EMBL" id="GAG54240.1"/>
    </source>
</evidence>
<dbReference type="InterPro" id="IPR039672">
    <property type="entry name" value="MFS_2"/>
</dbReference>
<feature type="transmembrane region" description="Helical" evidence="1">
    <location>
        <begin position="344"/>
        <end position="363"/>
    </location>
</feature>
<dbReference type="EMBL" id="BART01007125">
    <property type="protein sequence ID" value="GAG54240.1"/>
    <property type="molecule type" value="Genomic_DNA"/>
</dbReference>
<proteinExistence type="predicted"/>
<protein>
    <recommendedName>
        <fullName evidence="3">Major facilitator superfamily (MFS) profile domain-containing protein</fullName>
    </recommendedName>
</protein>
<feature type="transmembrane region" description="Helical" evidence="1">
    <location>
        <begin position="288"/>
        <end position="309"/>
    </location>
</feature>
<dbReference type="GO" id="GO:0005886">
    <property type="term" value="C:plasma membrane"/>
    <property type="evidence" value="ECO:0007669"/>
    <property type="project" value="TreeGrafter"/>
</dbReference>
<organism evidence="2">
    <name type="scientific">marine sediment metagenome</name>
    <dbReference type="NCBI Taxonomy" id="412755"/>
    <lineage>
        <taxon>unclassified sequences</taxon>
        <taxon>metagenomes</taxon>
        <taxon>ecological metagenomes</taxon>
    </lineage>
</organism>
<feature type="transmembrane region" description="Helical" evidence="1">
    <location>
        <begin position="321"/>
        <end position="338"/>
    </location>
</feature>
<feature type="transmembrane region" description="Helical" evidence="1">
    <location>
        <begin position="94"/>
        <end position="114"/>
    </location>
</feature>
<dbReference type="GO" id="GO:0015293">
    <property type="term" value="F:symporter activity"/>
    <property type="evidence" value="ECO:0007669"/>
    <property type="project" value="InterPro"/>
</dbReference>
<feature type="transmembrane region" description="Helical" evidence="1">
    <location>
        <begin position="201"/>
        <end position="223"/>
    </location>
</feature>
<comment type="caution">
    <text evidence="2">The sequence shown here is derived from an EMBL/GenBank/DDBJ whole genome shotgun (WGS) entry which is preliminary data.</text>
</comment>
<feature type="transmembrane region" description="Helical" evidence="1">
    <location>
        <begin position="134"/>
        <end position="159"/>
    </location>
</feature>
<evidence type="ECO:0008006" key="3">
    <source>
        <dbReference type="Google" id="ProtNLM"/>
    </source>
</evidence>
<name>X0YEF3_9ZZZZ</name>
<evidence type="ECO:0000256" key="1">
    <source>
        <dbReference type="SAM" id="Phobius"/>
    </source>
</evidence>
<dbReference type="AlphaFoldDB" id="X0YEF3"/>
<dbReference type="InterPro" id="IPR036259">
    <property type="entry name" value="MFS_trans_sf"/>
</dbReference>
<reference evidence="2" key="1">
    <citation type="journal article" date="2014" name="Front. Microbiol.">
        <title>High frequency of phylogenetically diverse reductive dehalogenase-homologous genes in deep subseafloor sedimentary metagenomes.</title>
        <authorList>
            <person name="Kawai M."/>
            <person name="Futagami T."/>
            <person name="Toyoda A."/>
            <person name="Takaki Y."/>
            <person name="Nishi S."/>
            <person name="Hori S."/>
            <person name="Arai W."/>
            <person name="Tsubouchi T."/>
            <person name="Morono Y."/>
            <person name="Uchiyama I."/>
            <person name="Ito T."/>
            <person name="Fujiyama A."/>
            <person name="Inagaki F."/>
            <person name="Takami H."/>
        </authorList>
    </citation>
    <scope>NUCLEOTIDE SEQUENCE</scope>
    <source>
        <strain evidence="2">Expedition CK06-06</strain>
    </source>
</reference>
<accession>X0YEF3</accession>
<dbReference type="GO" id="GO:0008643">
    <property type="term" value="P:carbohydrate transport"/>
    <property type="evidence" value="ECO:0007669"/>
    <property type="project" value="InterPro"/>
</dbReference>
<gene>
    <name evidence="2" type="ORF">S01H4_16266</name>
</gene>
<feature type="transmembrane region" description="Helical" evidence="1">
    <location>
        <begin position="256"/>
        <end position="282"/>
    </location>
</feature>
<keyword evidence="1" id="KW-0472">Membrane</keyword>
<feature type="transmembrane region" description="Helical" evidence="1">
    <location>
        <begin position="171"/>
        <end position="195"/>
    </location>
</feature>
<feature type="transmembrane region" description="Helical" evidence="1">
    <location>
        <begin position="47"/>
        <end position="69"/>
    </location>
</feature>
<dbReference type="PANTHER" id="PTHR11328">
    <property type="entry name" value="MAJOR FACILITATOR SUPERFAMILY DOMAIN-CONTAINING PROTEIN"/>
    <property type="match status" value="1"/>
</dbReference>
<dbReference type="Pfam" id="PF13347">
    <property type="entry name" value="MFS_2"/>
    <property type="match status" value="1"/>
</dbReference>
<sequence length="378" mass="42857">MSKEAQILNGRSSGIVPMKEKLSYAFAQMPGTFYGGVMGVIQSFYFAWMGLASTYLTIALIVYAIWNVVNDPIFGNKIGNTRHYNKKRGEVQRYIPYIKFGAPLFSLCFALVFFPPDAWRGQISNFGIQFWLFTWYLVTQIAYDTLFTLVLCAYVALLPQMTLNQREREKIQLFGTAFQLPAIIIGFIVPVAFLANPTSESIAIFQVLVVIIAIFGIFPYLILSKYVREHSEHIPEKKTPLFKSIKLAFKNPSFRVYVIYDGVSVLFLNLVMVSLPFLTWVLEPMEGFNMIIFWIGPILCLIIGVIIILKIAKKFSTKASISFYLGALSIGDFFSFFAGFSGNWILVSIGLSIFMLGFPGEFIQHNPMRADTIDYDSR</sequence>
<dbReference type="PANTHER" id="PTHR11328:SF24">
    <property type="entry name" value="MAJOR FACILITATOR SUPERFAMILY (MFS) PROFILE DOMAIN-CONTAINING PROTEIN"/>
    <property type="match status" value="1"/>
</dbReference>